<dbReference type="AlphaFoldDB" id="A0A2N0S378"/>
<evidence type="ECO:0000256" key="1">
    <source>
        <dbReference type="SAM" id="Coils"/>
    </source>
</evidence>
<dbReference type="Proteomes" id="UP000232688">
    <property type="component" value="Unassembled WGS sequence"/>
</dbReference>
<dbReference type="VEuPathDB" id="FungiDB:RhiirA1_533026"/>
<name>A0A2N0S378_9GLOM</name>
<dbReference type="VEuPathDB" id="FungiDB:FUN_001346"/>
<gene>
    <name evidence="2" type="ORF">RhiirA1_533026</name>
</gene>
<evidence type="ECO:0000313" key="3">
    <source>
        <dbReference type="Proteomes" id="UP000232688"/>
    </source>
</evidence>
<feature type="coiled-coil region" evidence="1">
    <location>
        <begin position="32"/>
        <end position="59"/>
    </location>
</feature>
<sequence>MSTHQARSAQHRQVIRSVLAELKQVPVKSIPYPRSNAKLQEYEDEIRQIREAQAVVTNEEITRMMQIDPDPHYEVVFERRDQVRIGKELTDSNFTADIAIGTPGEHDYASFLTAHSQTIQNILQDERNRLGSIKVRIGIFATIRRLDSYLEGLFGDGNFSEDDGVEYIYRYNIPFKTRNMPILPSTDINGTFNFALARIMQKVEDYVNYGSGWEFYRVEKIFIEISQFQPPTGAGHIPLPKDLATKKGVVNPANDDDKCFQWAILAALHPNPTIALCICEWRDHRLCPIYVTDRDDAEGRKIIDLVLISNGEKQHYCWIKNMSRLVNKRTKDGHATFVCRWCISHFTHQQEIHDKHVAICRGLKKTPQADRMPSVKKGNDIYEFKNWKRRMQLKNCLKYANLKCEL</sequence>
<reference evidence="2 3" key="1">
    <citation type="submission" date="2017-10" db="EMBL/GenBank/DDBJ databases">
        <title>Extensive intraspecific genome diversity in a model arbuscular mycorrhizal fungus.</title>
        <authorList>
            <person name="Chen E.C.H."/>
            <person name="Morin E."/>
            <person name="Baudet D."/>
            <person name="Noel J."/>
            <person name="Ndikumana S."/>
            <person name="Charron P."/>
            <person name="St-Onge C."/>
            <person name="Giorgi J."/>
            <person name="Grigoriev I.V."/>
            <person name="Roux C."/>
            <person name="Martin F.M."/>
            <person name="Corradi N."/>
        </authorList>
    </citation>
    <scope>NUCLEOTIDE SEQUENCE [LARGE SCALE GENOMIC DNA]</scope>
    <source>
        <strain evidence="2 3">A1</strain>
    </source>
</reference>
<reference evidence="2 3" key="2">
    <citation type="submission" date="2017-10" db="EMBL/GenBank/DDBJ databases">
        <title>Genome analyses suggest a sexual origin of heterokaryosis in a supposedly ancient asexual fungus.</title>
        <authorList>
            <person name="Corradi N."/>
            <person name="Sedzielewska K."/>
            <person name="Noel J."/>
            <person name="Charron P."/>
            <person name="Farinelli L."/>
            <person name="Marton T."/>
            <person name="Kruger M."/>
            <person name="Pelin A."/>
            <person name="Brachmann A."/>
            <person name="Corradi N."/>
        </authorList>
    </citation>
    <scope>NUCLEOTIDE SEQUENCE [LARGE SCALE GENOMIC DNA]</scope>
    <source>
        <strain evidence="2 3">A1</strain>
    </source>
</reference>
<protein>
    <submittedName>
        <fullName evidence="2">Uncharacterized protein</fullName>
    </submittedName>
</protein>
<comment type="caution">
    <text evidence="2">The sequence shown here is derived from an EMBL/GenBank/DDBJ whole genome shotgun (WGS) entry which is preliminary data.</text>
</comment>
<organism evidence="2 3">
    <name type="scientific">Rhizophagus irregularis</name>
    <dbReference type="NCBI Taxonomy" id="588596"/>
    <lineage>
        <taxon>Eukaryota</taxon>
        <taxon>Fungi</taxon>
        <taxon>Fungi incertae sedis</taxon>
        <taxon>Mucoromycota</taxon>
        <taxon>Glomeromycotina</taxon>
        <taxon>Glomeromycetes</taxon>
        <taxon>Glomerales</taxon>
        <taxon>Glomeraceae</taxon>
        <taxon>Rhizophagus</taxon>
    </lineage>
</organism>
<evidence type="ECO:0000313" key="2">
    <source>
        <dbReference type="EMBL" id="PKC70004.1"/>
    </source>
</evidence>
<keyword evidence="1" id="KW-0175">Coiled coil</keyword>
<dbReference type="EMBL" id="LLXH01000248">
    <property type="protein sequence ID" value="PKC70004.1"/>
    <property type="molecule type" value="Genomic_DNA"/>
</dbReference>
<dbReference type="PANTHER" id="PTHR31511">
    <property type="entry name" value="PROTEIN CBG23764"/>
    <property type="match status" value="1"/>
</dbReference>
<dbReference type="PANTHER" id="PTHR31511:SF12">
    <property type="entry name" value="RHO TERMINATION FACTOR N-TERMINAL DOMAIN-CONTAINING PROTEIN"/>
    <property type="match status" value="1"/>
</dbReference>
<dbReference type="VEuPathDB" id="FungiDB:RhiirFUN_023865"/>
<proteinExistence type="predicted"/>
<accession>A0A2N0S378</accession>